<evidence type="ECO:0000256" key="3">
    <source>
        <dbReference type="ARBA" id="ARBA00007667"/>
    </source>
</evidence>
<dbReference type="GO" id="GO:0003937">
    <property type="term" value="F:IMP cyclohydrolase activity"/>
    <property type="evidence" value="ECO:0007669"/>
    <property type="project" value="UniProtKB-UniRule"/>
</dbReference>
<dbReference type="PANTHER" id="PTHR11692">
    <property type="entry name" value="BIFUNCTIONAL PURINE BIOSYNTHESIS PROTEIN PURH"/>
    <property type="match status" value="1"/>
</dbReference>
<reference evidence="12 13" key="1">
    <citation type="journal article" date="2010" name="Nature">
        <title>Nitrite-driven anaerobic methane oxidation by oxygenic bacteria.</title>
        <authorList>
            <person name="Ettwig K.F."/>
            <person name="Butler M.K."/>
            <person name="Le Paslier D."/>
            <person name="Pelletier E."/>
            <person name="Mangenot S."/>
            <person name="Kuypers M.M.M."/>
            <person name="Schreiber F."/>
            <person name="Dutilh B.E."/>
            <person name="Zedelius J."/>
            <person name="de Beer D."/>
            <person name="Gloerich J."/>
            <person name="Wessels H.J.C.T."/>
            <person name="van Allen T."/>
            <person name="Luesken F."/>
            <person name="Wu M."/>
            <person name="van de Pas-Schoonen K.T."/>
            <person name="Op den Camp H.J.M."/>
            <person name="Janssen-Megens E.M."/>
            <person name="Francoijs K-J."/>
            <person name="Stunnenberg H."/>
            <person name="Weissenbach J."/>
            <person name="Jetten M.S.M."/>
            <person name="Strous M."/>
        </authorList>
    </citation>
    <scope>NUCLEOTIDE SEQUENCE [LARGE SCALE GENOMIC DNA]</scope>
</reference>
<dbReference type="PIRSF" id="PIRSF000414">
    <property type="entry name" value="AICARFT_IMPCHas"/>
    <property type="match status" value="1"/>
</dbReference>
<sequence length="534" mass="57166">MTISNEPTGDTGLVQVRRALISVSDKTGLVELASALHSLSIQIVSTGGTAGALRDANIPVVDVADITGFPEMLDGRVKTLHPKIHAGILARRSLPEHQRRLNELGIPPIDLVVVNLYPFEATVAKANVSFEEAIEQIDIGGPSLIRAAAKNFEDVAVVVDPADYAAATAELQQKHSALSRSCRLHLATKAFAHVARYDALITAYLERQSGGAGRPLLPDVLDLRLVRVQPLRYGENPHQQAALYGNLLAGEPSVVRAKQLQGKELSFNNLLDLDAAFTTAGGFDEPVAVIVKHSNPCGVGIGSRLSEAYRRALAADPTSAFGGILSLNRQVDAETARELAATFVEAIIAPGYHEAALAILKDKKALRLLQIEPWSDPTPSDQAVLELRPIVGGMLAQQRDQVDLDPATLRIMTRRQPTDTEMRALRFAWKVAKHVKSNAIVLSREYATVGIGAGQMSRVDACRLAIMKAVSSTKGTVLASDAFFPFRDGVDVAAEAGVTAIIQPGGSIRDAEAVQAADEAGIAMVFTGIRHFRH</sequence>
<dbReference type="FunFam" id="3.40.50.1380:FF:000001">
    <property type="entry name" value="Bifunctional purine biosynthesis protein PurH"/>
    <property type="match status" value="1"/>
</dbReference>
<evidence type="ECO:0000256" key="2">
    <source>
        <dbReference type="ARBA" id="ARBA00004954"/>
    </source>
</evidence>
<comment type="domain">
    <text evidence="10">The IMP cyclohydrolase activity resides in the N-terminal region.</text>
</comment>
<comment type="pathway">
    <text evidence="2 10">Purine metabolism; IMP biosynthesis via de novo pathway; 5-formamido-1-(5-phospho-D-ribosyl)imidazole-4-carboxamide from 5-amino-1-(5-phospho-D-ribosyl)imidazole-4-carboxamide (10-formyl THF route): step 1/1.</text>
</comment>
<evidence type="ECO:0000256" key="5">
    <source>
        <dbReference type="ARBA" id="ARBA00022755"/>
    </source>
</evidence>
<evidence type="ECO:0000256" key="7">
    <source>
        <dbReference type="ARBA" id="ARBA00023268"/>
    </source>
</evidence>
<dbReference type="Gene3D" id="3.40.50.1380">
    <property type="entry name" value="Methylglyoxal synthase-like domain"/>
    <property type="match status" value="1"/>
</dbReference>
<dbReference type="KEGG" id="mox:DAMO_1629"/>
<dbReference type="UniPathway" id="UPA00074">
    <property type="reaction ID" value="UER00133"/>
</dbReference>
<proteinExistence type="inferred from homology"/>
<evidence type="ECO:0000256" key="9">
    <source>
        <dbReference type="ARBA" id="ARBA00050687"/>
    </source>
</evidence>
<dbReference type="PROSITE" id="PS51855">
    <property type="entry name" value="MGS"/>
    <property type="match status" value="1"/>
</dbReference>
<dbReference type="STRING" id="671143.DAMO_1629"/>
<dbReference type="InterPro" id="IPR036914">
    <property type="entry name" value="MGS-like_dom_sf"/>
</dbReference>
<evidence type="ECO:0000313" key="13">
    <source>
        <dbReference type="Proteomes" id="UP000006898"/>
    </source>
</evidence>
<dbReference type="EMBL" id="FP565575">
    <property type="protein sequence ID" value="CBE68687.1"/>
    <property type="molecule type" value="Genomic_DNA"/>
</dbReference>
<evidence type="ECO:0000256" key="8">
    <source>
        <dbReference type="ARBA" id="ARBA00050488"/>
    </source>
</evidence>
<evidence type="ECO:0000256" key="6">
    <source>
        <dbReference type="ARBA" id="ARBA00022801"/>
    </source>
</evidence>
<dbReference type="Gene3D" id="3.40.140.20">
    <property type="match status" value="2"/>
</dbReference>
<dbReference type="InterPro" id="IPR002695">
    <property type="entry name" value="PurH-like"/>
</dbReference>
<evidence type="ECO:0000313" key="12">
    <source>
        <dbReference type="EMBL" id="CBE68687.1"/>
    </source>
</evidence>
<dbReference type="HAMAP" id="MF_00139">
    <property type="entry name" value="PurH"/>
    <property type="match status" value="1"/>
</dbReference>
<dbReference type="GO" id="GO:0004643">
    <property type="term" value="F:phosphoribosylaminoimidazolecarboxamide formyltransferase activity"/>
    <property type="evidence" value="ECO:0007669"/>
    <property type="project" value="UniProtKB-UniRule"/>
</dbReference>
<evidence type="ECO:0000256" key="4">
    <source>
        <dbReference type="ARBA" id="ARBA00022679"/>
    </source>
</evidence>
<dbReference type="eggNOG" id="COG0138">
    <property type="taxonomic scope" value="Bacteria"/>
</dbReference>
<dbReference type="Proteomes" id="UP000006898">
    <property type="component" value="Chromosome"/>
</dbReference>
<dbReference type="Pfam" id="PF01808">
    <property type="entry name" value="AICARFT_IMPCHas"/>
    <property type="match status" value="1"/>
</dbReference>
<keyword evidence="4 10" id="KW-0808">Transferase</keyword>
<dbReference type="PATRIC" id="fig|671143.5.peg.1433"/>
<dbReference type="CDD" id="cd01421">
    <property type="entry name" value="IMPCH"/>
    <property type="match status" value="1"/>
</dbReference>
<keyword evidence="7 10" id="KW-0511">Multifunctional enzyme</keyword>
<dbReference type="NCBIfam" id="TIGR00355">
    <property type="entry name" value="purH"/>
    <property type="match status" value="1"/>
</dbReference>
<dbReference type="SUPFAM" id="SSF53927">
    <property type="entry name" value="Cytidine deaminase-like"/>
    <property type="match status" value="1"/>
</dbReference>
<dbReference type="Pfam" id="PF02142">
    <property type="entry name" value="MGS"/>
    <property type="match status" value="1"/>
</dbReference>
<dbReference type="InterPro" id="IPR011607">
    <property type="entry name" value="MGS-like_dom"/>
</dbReference>
<organism evidence="12 13">
    <name type="scientific">Methylomirabilis oxygeniifera</name>
    <dbReference type="NCBI Taxonomy" id="671143"/>
    <lineage>
        <taxon>Bacteria</taxon>
        <taxon>Candidatus Methylomirabilota</taxon>
        <taxon>Candidatus Methylomirabilia</taxon>
        <taxon>Candidatus Methylomirabilales</taxon>
        <taxon>Candidatus Methylomirabilaceae</taxon>
        <taxon>Candidatus Methylomirabilis</taxon>
    </lineage>
</organism>
<feature type="domain" description="MGS-like" evidence="11">
    <location>
        <begin position="11"/>
        <end position="159"/>
    </location>
</feature>
<name>D5MG06_METO1</name>
<dbReference type="HOGENOM" id="CLU_016316_5_2_0"/>
<keyword evidence="6 10" id="KW-0378">Hydrolase</keyword>
<evidence type="ECO:0000259" key="11">
    <source>
        <dbReference type="PROSITE" id="PS51855"/>
    </source>
</evidence>
<dbReference type="SMART" id="SM00851">
    <property type="entry name" value="MGS"/>
    <property type="match status" value="1"/>
</dbReference>
<comment type="similarity">
    <text evidence="3 10">Belongs to the PurH family.</text>
</comment>
<comment type="pathway">
    <text evidence="1 10">Purine metabolism; IMP biosynthesis via de novo pathway; IMP from 5-formamido-1-(5-phospho-D-ribosyl)imidazole-4-carboxamide: step 1/1.</text>
</comment>
<dbReference type="PANTHER" id="PTHR11692:SF0">
    <property type="entry name" value="BIFUNCTIONAL PURINE BIOSYNTHESIS PROTEIN ATIC"/>
    <property type="match status" value="1"/>
</dbReference>
<gene>
    <name evidence="10 12" type="primary">purH</name>
    <name evidence="12" type="ORF">DAMO_1629</name>
</gene>
<evidence type="ECO:0000256" key="10">
    <source>
        <dbReference type="HAMAP-Rule" id="MF_00139"/>
    </source>
</evidence>
<protein>
    <recommendedName>
        <fullName evidence="10">Bifunctional purine biosynthesis protein PurH</fullName>
    </recommendedName>
    <domain>
        <recommendedName>
            <fullName evidence="10">Phosphoribosylaminoimidazolecarboxamide formyltransferase</fullName>
            <ecNumber evidence="10">2.1.2.3</ecNumber>
        </recommendedName>
        <alternativeName>
            <fullName evidence="10">AICAR transformylase</fullName>
        </alternativeName>
    </domain>
    <domain>
        <recommendedName>
            <fullName evidence="10">IMP cyclohydrolase</fullName>
            <ecNumber evidence="10">3.5.4.10</ecNumber>
        </recommendedName>
        <alternativeName>
            <fullName evidence="10">ATIC</fullName>
        </alternativeName>
        <alternativeName>
            <fullName evidence="10">IMP synthase</fullName>
        </alternativeName>
        <alternativeName>
            <fullName evidence="10">Inosinicase</fullName>
        </alternativeName>
    </domain>
</protein>
<dbReference type="NCBIfam" id="NF002049">
    <property type="entry name" value="PRK00881.1"/>
    <property type="match status" value="1"/>
</dbReference>
<dbReference type="SUPFAM" id="SSF52335">
    <property type="entry name" value="Methylglyoxal synthase-like"/>
    <property type="match status" value="1"/>
</dbReference>
<dbReference type="GO" id="GO:0005829">
    <property type="term" value="C:cytosol"/>
    <property type="evidence" value="ECO:0007669"/>
    <property type="project" value="TreeGrafter"/>
</dbReference>
<keyword evidence="5 10" id="KW-0658">Purine biosynthesis</keyword>
<dbReference type="SMART" id="SM00798">
    <property type="entry name" value="AICARFT_IMPCHas"/>
    <property type="match status" value="1"/>
</dbReference>
<comment type="catalytic activity">
    <reaction evidence="8 10">
        <text>(6R)-10-formyltetrahydrofolate + 5-amino-1-(5-phospho-beta-D-ribosyl)imidazole-4-carboxamide = 5-formamido-1-(5-phospho-D-ribosyl)imidazole-4-carboxamide + (6S)-5,6,7,8-tetrahydrofolate</text>
        <dbReference type="Rhea" id="RHEA:22192"/>
        <dbReference type="ChEBI" id="CHEBI:57453"/>
        <dbReference type="ChEBI" id="CHEBI:58467"/>
        <dbReference type="ChEBI" id="CHEBI:58475"/>
        <dbReference type="ChEBI" id="CHEBI:195366"/>
        <dbReference type="EC" id="2.1.2.3"/>
    </reaction>
</comment>
<dbReference type="GO" id="GO:0006189">
    <property type="term" value="P:'de novo' IMP biosynthetic process"/>
    <property type="evidence" value="ECO:0007669"/>
    <property type="project" value="UniProtKB-UniRule"/>
</dbReference>
<dbReference type="EC" id="2.1.2.3" evidence="10"/>
<dbReference type="InterPro" id="IPR024051">
    <property type="entry name" value="AICAR_Tfase_dup_dom_sf"/>
</dbReference>
<dbReference type="EC" id="3.5.4.10" evidence="10"/>
<accession>D5MG06</accession>
<evidence type="ECO:0000256" key="1">
    <source>
        <dbReference type="ARBA" id="ARBA00004844"/>
    </source>
</evidence>
<dbReference type="FunFam" id="3.40.140.20:FF:000001">
    <property type="entry name" value="Bifunctional purine biosynthesis protein PurH"/>
    <property type="match status" value="1"/>
</dbReference>
<dbReference type="AlphaFoldDB" id="D5MG06"/>
<comment type="catalytic activity">
    <reaction evidence="9 10">
        <text>IMP + H2O = 5-formamido-1-(5-phospho-D-ribosyl)imidazole-4-carboxamide</text>
        <dbReference type="Rhea" id="RHEA:18445"/>
        <dbReference type="ChEBI" id="CHEBI:15377"/>
        <dbReference type="ChEBI" id="CHEBI:58053"/>
        <dbReference type="ChEBI" id="CHEBI:58467"/>
        <dbReference type="EC" id="3.5.4.10"/>
    </reaction>
</comment>
<dbReference type="InterPro" id="IPR016193">
    <property type="entry name" value="Cytidine_deaminase-like"/>
</dbReference>